<feature type="domain" description="AJAP1/PANP C-terminal" evidence="9">
    <location>
        <begin position="522"/>
        <end position="634"/>
    </location>
</feature>
<evidence type="ECO:0000256" key="6">
    <source>
        <dbReference type="SAM" id="MobiDB-lite"/>
    </source>
</evidence>
<feature type="compositionally biased region" description="Low complexity" evidence="6">
    <location>
        <begin position="133"/>
        <end position="158"/>
    </location>
</feature>
<dbReference type="EMBL" id="JAATJU010021065">
    <property type="protein sequence ID" value="KAH0514776.1"/>
    <property type="molecule type" value="Genomic_DNA"/>
</dbReference>
<dbReference type="AlphaFoldDB" id="A0A8J6KYD1"/>
<evidence type="ECO:0000256" key="2">
    <source>
        <dbReference type="ARBA" id="ARBA00022692"/>
    </source>
</evidence>
<accession>A0A8J6KYD1</accession>
<keyword evidence="4 7" id="KW-1133">Transmembrane helix</keyword>
<evidence type="ECO:0000259" key="9">
    <source>
        <dbReference type="Pfam" id="PF15298"/>
    </source>
</evidence>
<dbReference type="GO" id="GO:0009898">
    <property type="term" value="C:cytoplasmic side of plasma membrane"/>
    <property type="evidence" value="ECO:0007669"/>
    <property type="project" value="TreeGrafter"/>
</dbReference>
<dbReference type="PANTHER" id="PTHR32422:SF0">
    <property type="entry name" value="ADHERENS JUNCTION-ASSOCIATED PROTEIN 1"/>
    <property type="match status" value="1"/>
</dbReference>
<feature type="transmembrane region" description="Helical" evidence="7">
    <location>
        <begin position="530"/>
        <end position="550"/>
    </location>
</feature>
<feature type="region of interest" description="Disordered" evidence="6">
    <location>
        <begin position="73"/>
        <end position="187"/>
    </location>
</feature>
<comment type="caution">
    <text evidence="10">The sequence shown here is derived from an EMBL/GenBank/DDBJ whole genome shotgun (WGS) entry which is preliminary data.</text>
</comment>
<dbReference type="GO" id="GO:0044291">
    <property type="term" value="C:cell-cell contact zone"/>
    <property type="evidence" value="ECO:0007669"/>
    <property type="project" value="TreeGrafter"/>
</dbReference>
<evidence type="ECO:0000256" key="7">
    <source>
        <dbReference type="SAM" id="Phobius"/>
    </source>
</evidence>
<evidence type="ECO:0000256" key="5">
    <source>
        <dbReference type="ARBA" id="ARBA00023136"/>
    </source>
</evidence>
<evidence type="ECO:0000313" key="10">
    <source>
        <dbReference type="EMBL" id="KAH0514776.1"/>
    </source>
</evidence>
<feature type="compositionally biased region" description="Low complexity" evidence="6">
    <location>
        <begin position="259"/>
        <end position="276"/>
    </location>
</feature>
<dbReference type="InterPro" id="IPR039239">
    <property type="entry name" value="AJAP1"/>
</dbReference>
<dbReference type="GO" id="GO:0008013">
    <property type="term" value="F:beta-catenin binding"/>
    <property type="evidence" value="ECO:0007669"/>
    <property type="project" value="TreeGrafter"/>
</dbReference>
<keyword evidence="2 7" id="KW-0812">Transmembrane</keyword>
<dbReference type="GO" id="GO:0005912">
    <property type="term" value="C:adherens junction"/>
    <property type="evidence" value="ECO:0007669"/>
    <property type="project" value="TreeGrafter"/>
</dbReference>
<dbReference type="InterPro" id="IPR029198">
    <property type="entry name" value="AJAP1_PANP_C"/>
</dbReference>
<evidence type="ECO:0000256" key="1">
    <source>
        <dbReference type="ARBA" id="ARBA00004479"/>
    </source>
</evidence>
<dbReference type="Proteomes" id="UP000710432">
    <property type="component" value="Unassembled WGS sequence"/>
</dbReference>
<evidence type="ECO:0000256" key="3">
    <source>
        <dbReference type="ARBA" id="ARBA00022729"/>
    </source>
</evidence>
<feature type="domain" description="AJAP1/PANP C-terminal" evidence="9">
    <location>
        <begin position="193"/>
        <end position="292"/>
    </location>
</feature>
<reference evidence="10" key="1">
    <citation type="submission" date="2020-03" db="EMBL/GenBank/DDBJ databases">
        <title>Studies in the Genomics of Life Span.</title>
        <authorList>
            <person name="Glass D."/>
        </authorList>
    </citation>
    <scope>NUCLEOTIDE SEQUENCE</scope>
    <source>
        <strain evidence="10">LTLLF</strain>
        <tissue evidence="10">Muscle</tissue>
    </source>
</reference>
<name>A0A8J6KYD1_MICOH</name>
<feature type="signal peptide" evidence="8">
    <location>
        <begin position="1"/>
        <end position="23"/>
    </location>
</feature>
<feature type="region of interest" description="Disordered" evidence="6">
    <location>
        <begin position="254"/>
        <end position="284"/>
    </location>
</feature>
<keyword evidence="3 8" id="KW-0732">Signal</keyword>
<feature type="chain" id="PRO_5035223832" evidence="8">
    <location>
        <begin position="24"/>
        <end position="657"/>
    </location>
</feature>
<dbReference type="Pfam" id="PF15298">
    <property type="entry name" value="AJAP1_PANP_C"/>
    <property type="match status" value="2"/>
</dbReference>
<proteinExistence type="predicted"/>
<evidence type="ECO:0000256" key="8">
    <source>
        <dbReference type="SAM" id="SignalP"/>
    </source>
</evidence>
<sequence>MALGRAILLPHCLLTTLLSLLSSMSIRWPGRSLGSHAWILIAMLQLVVDFPSCDSLGPGPEFRLLSRPQRPQRLWSLRSGPPTRLPTPAWSPRSARAERAHGPIQMQTPRARRAHRPRDQVATLGPKGGLTKPPAATGSSPSLPSASASSSMVAAGTAEQQSLLRRGRRHTHDEEFNDFDFRGGRPTTETEFIAWGPTGDEEALESNTFPGGFGPTTVSILQTRKTTVATTTTTTASTATAMTLQTKGVTESLDPWKRTPVGVSTTEPSTSPSNNGKDIQPPRILGETSVSATGVALVMPQARVCPDASSHGRKSWQLVPSHNPQHGPRRPSRSPSAENYLCSCSLSGVGDICSFLSHQPAALNTPGALSQAQAGGAYGPLVTSPWHLQHLVNAITDLHVIIYNHILILGKREDCTVSGCPLHLTQSQCLDCEAGRHHHLRASYLICGSFCACWFMELNYVCLGVPECLMEPRGPEMKGLFQKVWAYCVPLAPSAEQAETPVDKLGGGALLWCDSSLLAAKLGGLAVHQIITITVSLIMVIAALITTLVLKNCCAPSGHTRRNSHQRKMNQQEESCQNLTDFTPARVPSSVDIFTAYKETLQCSHECVRASVPVYADETLHSAGEYKSTFNGNRSSSADRHLIPVAFVSEKWFEISC</sequence>
<protein>
    <submittedName>
        <fullName evidence="10">Adherens junction-associated protein 1</fullName>
    </submittedName>
</protein>
<evidence type="ECO:0000313" key="11">
    <source>
        <dbReference type="Proteomes" id="UP000710432"/>
    </source>
</evidence>
<feature type="region of interest" description="Disordered" evidence="6">
    <location>
        <begin position="306"/>
        <end position="334"/>
    </location>
</feature>
<feature type="compositionally biased region" description="Basic and acidic residues" evidence="6">
    <location>
        <begin position="171"/>
        <end position="183"/>
    </location>
</feature>
<keyword evidence="5 7" id="KW-0472">Membrane</keyword>
<evidence type="ECO:0000256" key="4">
    <source>
        <dbReference type="ARBA" id="ARBA00022989"/>
    </source>
</evidence>
<organism evidence="10 11">
    <name type="scientific">Microtus ochrogaster</name>
    <name type="common">Prairie vole</name>
    <dbReference type="NCBI Taxonomy" id="79684"/>
    <lineage>
        <taxon>Eukaryota</taxon>
        <taxon>Metazoa</taxon>
        <taxon>Chordata</taxon>
        <taxon>Craniata</taxon>
        <taxon>Vertebrata</taxon>
        <taxon>Euteleostomi</taxon>
        <taxon>Mammalia</taxon>
        <taxon>Eutheria</taxon>
        <taxon>Euarchontoglires</taxon>
        <taxon>Glires</taxon>
        <taxon>Rodentia</taxon>
        <taxon>Myomorpha</taxon>
        <taxon>Muroidea</taxon>
        <taxon>Cricetidae</taxon>
        <taxon>Arvicolinae</taxon>
        <taxon>Microtus</taxon>
    </lineage>
</organism>
<dbReference type="PANTHER" id="PTHR32422">
    <property type="entry name" value="ADHERENS JUNCTION-ASSOCIATED PROTEIN 1"/>
    <property type="match status" value="1"/>
</dbReference>
<gene>
    <name evidence="10" type="ORF">LTLLF_133645</name>
</gene>
<comment type="subcellular location">
    <subcellularLocation>
        <location evidence="1">Membrane</location>
        <topology evidence="1">Single-pass type I membrane protein</topology>
    </subcellularLocation>
</comment>